<dbReference type="PANTHER" id="PTHR33571">
    <property type="entry name" value="SSL8005 PROTEIN"/>
    <property type="match status" value="1"/>
</dbReference>
<evidence type="ECO:0000256" key="9">
    <source>
        <dbReference type="ARBA" id="ARBA00038276"/>
    </source>
</evidence>
<evidence type="ECO:0000256" key="1">
    <source>
        <dbReference type="ARBA" id="ARBA00001946"/>
    </source>
</evidence>
<keyword evidence="5" id="KW-0479">Metal-binding</keyword>
<comment type="caution">
    <text evidence="11">The sequence shown here is derived from an EMBL/GenBank/DDBJ whole genome shotgun (WGS) entry which is preliminary data.</text>
</comment>
<comment type="cofactor">
    <cofactor evidence="1">
        <name>Mg(2+)</name>
        <dbReference type="ChEBI" id="CHEBI:18420"/>
    </cofactor>
</comment>
<evidence type="ECO:0000256" key="7">
    <source>
        <dbReference type="ARBA" id="ARBA00022840"/>
    </source>
</evidence>
<evidence type="ECO:0000313" key="11">
    <source>
        <dbReference type="EMBL" id="MBK1669236.1"/>
    </source>
</evidence>
<evidence type="ECO:0000256" key="8">
    <source>
        <dbReference type="ARBA" id="ARBA00022842"/>
    </source>
</evidence>
<dbReference type="InterPro" id="IPR043519">
    <property type="entry name" value="NT_sf"/>
</dbReference>
<evidence type="ECO:0000256" key="3">
    <source>
        <dbReference type="ARBA" id="ARBA00022679"/>
    </source>
</evidence>
<evidence type="ECO:0000256" key="2">
    <source>
        <dbReference type="ARBA" id="ARBA00022649"/>
    </source>
</evidence>
<name>A0ABS1DGX3_9PROT</name>
<dbReference type="InterPro" id="IPR002934">
    <property type="entry name" value="Polymerase_NTP_transf_dom"/>
</dbReference>
<dbReference type="PANTHER" id="PTHR33571:SF12">
    <property type="entry name" value="BSL3053 PROTEIN"/>
    <property type="match status" value="1"/>
</dbReference>
<feature type="domain" description="Polymerase nucleotidyl transferase" evidence="10">
    <location>
        <begin position="61"/>
        <end position="144"/>
    </location>
</feature>
<keyword evidence="2" id="KW-1277">Toxin-antitoxin system</keyword>
<dbReference type="Gene3D" id="3.30.460.10">
    <property type="entry name" value="Beta Polymerase, domain 2"/>
    <property type="match status" value="1"/>
</dbReference>
<dbReference type="Proteomes" id="UP001296873">
    <property type="component" value="Unassembled WGS sequence"/>
</dbReference>
<evidence type="ECO:0000313" key="12">
    <source>
        <dbReference type="Proteomes" id="UP001296873"/>
    </source>
</evidence>
<keyword evidence="3" id="KW-0808">Transferase</keyword>
<organism evidence="11 12">
    <name type="scientific">Rhodovibrio sodomensis</name>
    <dbReference type="NCBI Taxonomy" id="1088"/>
    <lineage>
        <taxon>Bacteria</taxon>
        <taxon>Pseudomonadati</taxon>
        <taxon>Pseudomonadota</taxon>
        <taxon>Alphaproteobacteria</taxon>
        <taxon>Rhodospirillales</taxon>
        <taxon>Rhodovibrionaceae</taxon>
        <taxon>Rhodovibrio</taxon>
    </lineage>
</organism>
<keyword evidence="6" id="KW-0547">Nucleotide-binding</keyword>
<proteinExistence type="inferred from homology"/>
<evidence type="ECO:0000256" key="5">
    <source>
        <dbReference type="ARBA" id="ARBA00022723"/>
    </source>
</evidence>
<dbReference type="SUPFAM" id="SSF81301">
    <property type="entry name" value="Nucleotidyltransferase"/>
    <property type="match status" value="1"/>
</dbReference>
<keyword evidence="8" id="KW-0460">Magnesium</keyword>
<dbReference type="EMBL" id="NRRL01000042">
    <property type="protein sequence ID" value="MBK1669236.1"/>
    <property type="molecule type" value="Genomic_DNA"/>
</dbReference>
<reference evidence="11 12" key="1">
    <citation type="journal article" date="2020" name="Microorganisms">
        <title>Osmotic Adaptation and Compatible Solute Biosynthesis of Phototrophic Bacteria as Revealed from Genome Analyses.</title>
        <authorList>
            <person name="Imhoff J.F."/>
            <person name="Rahn T."/>
            <person name="Kunzel S."/>
            <person name="Keller A."/>
            <person name="Neulinger S.C."/>
        </authorList>
    </citation>
    <scope>NUCLEOTIDE SEQUENCE [LARGE SCALE GENOMIC DNA]</scope>
    <source>
        <strain evidence="11 12">DSM 9895</strain>
    </source>
</reference>
<protein>
    <recommendedName>
        <fullName evidence="10">Polymerase nucleotidyl transferase domain-containing protein</fullName>
    </recommendedName>
</protein>
<keyword evidence="4" id="KW-0548">Nucleotidyltransferase</keyword>
<sequence>MATTAAERQRSRRNRLAERGYQDVTVTVHRDQVARLKAAADALNAGRPVSVRLVPALDALRTLAPELERRGVARAGVFGSTARGDERPDSDLDVVLAMRDDIKLDLLALTTLKDIVASRLADALAGVPVDVSIRDHMRHTVREAMDREAVYAY</sequence>
<gene>
    <name evidence="11" type="ORF">CKO28_14455</name>
</gene>
<dbReference type="CDD" id="cd05403">
    <property type="entry name" value="NT_KNTase_like"/>
    <property type="match status" value="1"/>
</dbReference>
<keyword evidence="12" id="KW-1185">Reference proteome</keyword>
<keyword evidence="7" id="KW-0067">ATP-binding</keyword>
<accession>A0ABS1DGX3</accession>
<comment type="similarity">
    <text evidence="9">Belongs to the MntA antitoxin family.</text>
</comment>
<evidence type="ECO:0000256" key="6">
    <source>
        <dbReference type="ARBA" id="ARBA00022741"/>
    </source>
</evidence>
<dbReference type="Pfam" id="PF01909">
    <property type="entry name" value="NTP_transf_2"/>
    <property type="match status" value="1"/>
</dbReference>
<evidence type="ECO:0000259" key="10">
    <source>
        <dbReference type="Pfam" id="PF01909"/>
    </source>
</evidence>
<evidence type="ECO:0000256" key="4">
    <source>
        <dbReference type="ARBA" id="ARBA00022695"/>
    </source>
</evidence>
<dbReference type="InterPro" id="IPR052038">
    <property type="entry name" value="Type-VII_TA_antitoxin"/>
</dbReference>